<dbReference type="SUPFAM" id="SSF46785">
    <property type="entry name" value="Winged helix' DNA-binding domain"/>
    <property type="match status" value="1"/>
</dbReference>
<dbReference type="InterPro" id="IPR014710">
    <property type="entry name" value="RmlC-like_jellyroll"/>
</dbReference>
<dbReference type="PROSITE" id="PS50042">
    <property type="entry name" value="CNMP_BINDING_3"/>
    <property type="match status" value="1"/>
</dbReference>
<evidence type="ECO:0000259" key="4">
    <source>
        <dbReference type="PROSITE" id="PS50042"/>
    </source>
</evidence>
<evidence type="ECO:0000313" key="7">
    <source>
        <dbReference type="Proteomes" id="UP000033115"/>
    </source>
</evidence>
<dbReference type="CDD" id="cd00038">
    <property type="entry name" value="CAP_ED"/>
    <property type="match status" value="1"/>
</dbReference>
<dbReference type="Proteomes" id="UP000033115">
    <property type="component" value="Chromosome"/>
</dbReference>
<sequence length="229" mass="27111">MERISNSELLRYYSVKYNIENIFDDNIINYAQLHFYHKDEIILKAETELEYYYLLVKGKIKISYLFENGKSMLLKFYKEFNIIGDLELLKDKPIRCNVEATEDTYLIAIPSTILRKKYMNNVNFLHHLIDSLSEKLEATINNTSYNFIYPLTNRLASYLVEHITDKSTIVLSSSFKEIAQFLGTTYRHLNRTFKELEAEKIIKCENTTIHILDEARLRELSKNLYMTSI</sequence>
<dbReference type="EMBL" id="CP009933">
    <property type="protein sequence ID" value="AKA69249.1"/>
    <property type="molecule type" value="Genomic_DNA"/>
</dbReference>
<accession>A0A0E3JYT4</accession>
<reference evidence="6 7" key="1">
    <citation type="journal article" date="2015" name="J. Biotechnol.">
        <title>Complete genome sequence of a malodorant-producing acetogen, Clostridium scatologenes ATCC 25775(T).</title>
        <authorList>
            <person name="Zhu Z."/>
            <person name="Guo T."/>
            <person name="Zheng H."/>
            <person name="Song T."/>
            <person name="Ouyang P."/>
            <person name="Xie J."/>
        </authorList>
    </citation>
    <scope>NUCLEOTIDE SEQUENCE [LARGE SCALE GENOMIC DNA]</scope>
    <source>
        <strain evidence="6 7">ATCC 25775</strain>
    </source>
</reference>
<dbReference type="InterPro" id="IPR050397">
    <property type="entry name" value="Env_Response_Regulators"/>
</dbReference>
<dbReference type="HOGENOM" id="CLU_075053_11_0_9"/>
<dbReference type="SMART" id="SM00419">
    <property type="entry name" value="HTH_CRP"/>
    <property type="match status" value="1"/>
</dbReference>
<dbReference type="InterPro" id="IPR012318">
    <property type="entry name" value="HTH_CRP"/>
</dbReference>
<dbReference type="GO" id="GO:0005829">
    <property type="term" value="C:cytosol"/>
    <property type="evidence" value="ECO:0007669"/>
    <property type="project" value="TreeGrafter"/>
</dbReference>
<dbReference type="STRING" id="1548.CSCA_2124"/>
<dbReference type="Pfam" id="PF13545">
    <property type="entry name" value="HTH_Crp_2"/>
    <property type="match status" value="1"/>
</dbReference>
<dbReference type="InterPro" id="IPR036390">
    <property type="entry name" value="WH_DNA-bd_sf"/>
</dbReference>
<dbReference type="SUPFAM" id="SSF51206">
    <property type="entry name" value="cAMP-binding domain-like"/>
    <property type="match status" value="1"/>
</dbReference>
<dbReference type="GO" id="GO:0003700">
    <property type="term" value="F:DNA-binding transcription factor activity"/>
    <property type="evidence" value="ECO:0007669"/>
    <property type="project" value="TreeGrafter"/>
</dbReference>
<keyword evidence="7" id="KW-1185">Reference proteome</keyword>
<dbReference type="PANTHER" id="PTHR24567:SF26">
    <property type="entry name" value="REGULATORY PROTEIN YEIL"/>
    <property type="match status" value="1"/>
</dbReference>
<dbReference type="InterPro" id="IPR018490">
    <property type="entry name" value="cNMP-bd_dom_sf"/>
</dbReference>
<keyword evidence="3" id="KW-0804">Transcription</keyword>
<keyword evidence="1" id="KW-0805">Transcription regulation</keyword>
<evidence type="ECO:0000259" key="5">
    <source>
        <dbReference type="PROSITE" id="PS51063"/>
    </source>
</evidence>
<dbReference type="PANTHER" id="PTHR24567">
    <property type="entry name" value="CRP FAMILY TRANSCRIPTIONAL REGULATORY PROTEIN"/>
    <property type="match status" value="1"/>
</dbReference>
<dbReference type="Gene3D" id="2.60.120.10">
    <property type="entry name" value="Jelly Rolls"/>
    <property type="match status" value="1"/>
</dbReference>
<dbReference type="InterPro" id="IPR036388">
    <property type="entry name" value="WH-like_DNA-bd_sf"/>
</dbReference>
<name>A0A0E3JYT4_CLOSL</name>
<dbReference type="PROSITE" id="PS51063">
    <property type="entry name" value="HTH_CRP_2"/>
    <property type="match status" value="1"/>
</dbReference>
<feature type="domain" description="Cyclic nucleotide-binding" evidence="4">
    <location>
        <begin position="15"/>
        <end position="135"/>
    </location>
</feature>
<protein>
    <submittedName>
        <fullName evidence="6">Transcriptional regulator, Crp/Fnr family</fullName>
    </submittedName>
</protein>
<evidence type="ECO:0000256" key="3">
    <source>
        <dbReference type="ARBA" id="ARBA00023163"/>
    </source>
</evidence>
<evidence type="ECO:0000256" key="2">
    <source>
        <dbReference type="ARBA" id="ARBA00023125"/>
    </source>
</evidence>
<dbReference type="KEGG" id="csq:CSCA_2124"/>
<dbReference type="Gene3D" id="1.10.10.10">
    <property type="entry name" value="Winged helix-like DNA-binding domain superfamily/Winged helix DNA-binding domain"/>
    <property type="match status" value="1"/>
</dbReference>
<evidence type="ECO:0000256" key="1">
    <source>
        <dbReference type="ARBA" id="ARBA00023015"/>
    </source>
</evidence>
<keyword evidence="2" id="KW-0238">DNA-binding</keyword>
<feature type="domain" description="HTH crp-type" evidence="5">
    <location>
        <begin position="149"/>
        <end position="215"/>
    </location>
</feature>
<gene>
    <name evidence="6" type="ORF">CSCA_2124</name>
</gene>
<proteinExistence type="predicted"/>
<dbReference type="InterPro" id="IPR000595">
    <property type="entry name" value="cNMP-bd_dom"/>
</dbReference>
<organism evidence="6 7">
    <name type="scientific">Clostridium scatologenes</name>
    <dbReference type="NCBI Taxonomy" id="1548"/>
    <lineage>
        <taxon>Bacteria</taxon>
        <taxon>Bacillati</taxon>
        <taxon>Bacillota</taxon>
        <taxon>Clostridia</taxon>
        <taxon>Eubacteriales</taxon>
        <taxon>Clostridiaceae</taxon>
        <taxon>Clostridium</taxon>
    </lineage>
</organism>
<dbReference type="RefSeq" id="WP_029163266.1">
    <property type="nucleotide sequence ID" value="NZ_CP009933.1"/>
</dbReference>
<evidence type="ECO:0000313" key="6">
    <source>
        <dbReference type="EMBL" id="AKA69249.1"/>
    </source>
</evidence>
<dbReference type="AlphaFoldDB" id="A0A0E3JYT4"/>
<dbReference type="SMART" id="SM00100">
    <property type="entry name" value="cNMP"/>
    <property type="match status" value="1"/>
</dbReference>
<dbReference type="Pfam" id="PF00027">
    <property type="entry name" value="cNMP_binding"/>
    <property type="match status" value="1"/>
</dbReference>
<dbReference type="GO" id="GO:0003677">
    <property type="term" value="F:DNA binding"/>
    <property type="evidence" value="ECO:0007669"/>
    <property type="project" value="UniProtKB-KW"/>
</dbReference>